<dbReference type="AlphaFoldDB" id="A0A1N6CU93"/>
<feature type="transmembrane region" description="Helical" evidence="1">
    <location>
        <begin position="21"/>
        <end position="46"/>
    </location>
</feature>
<dbReference type="Proteomes" id="UP000185192">
    <property type="component" value="Unassembled WGS sequence"/>
</dbReference>
<dbReference type="InterPro" id="IPR021354">
    <property type="entry name" value="DUF2975"/>
</dbReference>
<dbReference type="Pfam" id="PF11188">
    <property type="entry name" value="DUF2975"/>
    <property type="match status" value="1"/>
</dbReference>
<keyword evidence="1" id="KW-0812">Transmembrane</keyword>
<feature type="transmembrane region" description="Helical" evidence="1">
    <location>
        <begin position="66"/>
        <end position="88"/>
    </location>
</feature>
<protein>
    <recommendedName>
        <fullName evidence="4">DUF2975 domain-containing protein</fullName>
    </recommendedName>
</protein>
<keyword evidence="3" id="KW-1185">Reference proteome</keyword>
<evidence type="ECO:0008006" key="4">
    <source>
        <dbReference type="Google" id="ProtNLM"/>
    </source>
</evidence>
<keyword evidence="1" id="KW-0472">Membrane</keyword>
<dbReference type="RefSeq" id="WP_074203999.1">
    <property type="nucleotide sequence ID" value="NZ_FSQW01000001.1"/>
</dbReference>
<feature type="transmembrane region" description="Helical" evidence="1">
    <location>
        <begin position="157"/>
        <end position="175"/>
    </location>
</feature>
<evidence type="ECO:0000313" key="2">
    <source>
        <dbReference type="EMBL" id="SIN62121.1"/>
    </source>
</evidence>
<organism evidence="2 3">
    <name type="scientific">Parasphingorhabdus marina DSM 22363</name>
    <dbReference type="NCBI Taxonomy" id="1123272"/>
    <lineage>
        <taxon>Bacteria</taxon>
        <taxon>Pseudomonadati</taxon>
        <taxon>Pseudomonadota</taxon>
        <taxon>Alphaproteobacteria</taxon>
        <taxon>Sphingomonadales</taxon>
        <taxon>Sphingomonadaceae</taxon>
        <taxon>Parasphingorhabdus</taxon>
    </lineage>
</organism>
<proteinExistence type="predicted"/>
<name>A0A1N6CU93_9SPHN</name>
<reference evidence="3" key="1">
    <citation type="submission" date="2016-11" db="EMBL/GenBank/DDBJ databases">
        <authorList>
            <person name="Varghese N."/>
            <person name="Submissions S."/>
        </authorList>
    </citation>
    <scope>NUCLEOTIDE SEQUENCE [LARGE SCALE GENOMIC DNA]</scope>
    <source>
        <strain evidence="3">DSM 22363</strain>
    </source>
</reference>
<evidence type="ECO:0000256" key="1">
    <source>
        <dbReference type="SAM" id="Phobius"/>
    </source>
</evidence>
<evidence type="ECO:0000313" key="3">
    <source>
        <dbReference type="Proteomes" id="UP000185192"/>
    </source>
</evidence>
<accession>A0A1N6CU93</accession>
<gene>
    <name evidence="2" type="ORF">SAMN02745824_1014</name>
</gene>
<dbReference type="EMBL" id="FSQW01000001">
    <property type="protein sequence ID" value="SIN62121.1"/>
    <property type="molecule type" value="Genomic_DNA"/>
</dbReference>
<feature type="transmembrane region" description="Helical" evidence="1">
    <location>
        <begin position="116"/>
        <end position="137"/>
    </location>
</feature>
<sequence length="189" mass="20423">MNQTTKSPETNDIVLKSTRGLLIVTKWLMLLGVTVLTFAIPVLLFFSSEVAAEMADTFVTPPGTEVVWMIVGLMLLGIVMMLLTLFGLNRLRRIVDSVGEGNPFTRINGTRLRGMGVAAFAIQIVTFVGSLLASAMVSILGEVQPGEEFSMHIEGGLSISGILLVLLLIILARVFDRGAEMQDELQGTV</sequence>
<keyword evidence="1" id="KW-1133">Transmembrane helix</keyword>
<dbReference type="OrthoDB" id="7349915at2"/>